<proteinExistence type="inferred from homology"/>
<dbReference type="PRINTS" id="PR00376">
    <property type="entry name" value="IL1BCENZYME"/>
</dbReference>
<evidence type="ECO:0000256" key="5">
    <source>
        <dbReference type="ARBA" id="ARBA00022807"/>
    </source>
</evidence>
<dbReference type="CDD" id="cd00032">
    <property type="entry name" value="CASc"/>
    <property type="match status" value="1"/>
</dbReference>
<feature type="domain" description="Caspase family p10" evidence="9">
    <location>
        <begin position="362"/>
        <end position="459"/>
    </location>
</feature>
<keyword evidence="3" id="KW-0053">Apoptosis</keyword>
<dbReference type="Proteomes" id="UP001519460">
    <property type="component" value="Unassembled WGS sequence"/>
</dbReference>
<dbReference type="PANTHER" id="PTHR47901">
    <property type="entry name" value="CASPASE RECRUITMENT DOMAIN-CONTAINING PROTEIN 18"/>
    <property type="match status" value="1"/>
</dbReference>
<dbReference type="GO" id="GO:0008234">
    <property type="term" value="F:cysteine-type peptidase activity"/>
    <property type="evidence" value="ECO:0007669"/>
    <property type="project" value="UniProtKB-KW"/>
</dbReference>
<dbReference type="InterPro" id="IPR002398">
    <property type="entry name" value="Pept_C14"/>
</dbReference>
<dbReference type="PROSITE" id="PS50209">
    <property type="entry name" value="CARD"/>
    <property type="match status" value="1"/>
</dbReference>
<evidence type="ECO:0000256" key="1">
    <source>
        <dbReference type="ARBA" id="ARBA00010134"/>
    </source>
</evidence>
<feature type="compositionally biased region" description="Basic and acidic residues" evidence="8">
    <location>
        <begin position="314"/>
        <end position="330"/>
    </location>
</feature>
<dbReference type="SUPFAM" id="SSF52129">
    <property type="entry name" value="Caspase-like"/>
    <property type="match status" value="1"/>
</dbReference>
<feature type="domain" description="Caspase family p20" evidence="10">
    <location>
        <begin position="162"/>
        <end position="289"/>
    </location>
</feature>
<sequence>MEQSQIDHLQKIWLKLLDNIADVDGVIDGLFSLGVLTRSLKEQIVEGNPVTSSRLRALMDVLPRRGKEAYRHFYDVLVDRDEKVAAELVGQKLQEQPEEEQQVPDSWAVFHTLPAVDDELPERWPDDATHDPKRVEVVKVHPEDIEMTTRFERASTGKSPPVRGRFLLINNEKYEGGGFHMGKRVGSQIDLIALDLLFRQLGFYVVIKTDLTASEMLAAFREQAAFDHSQYDCFACALLSHGDVDDTLFGTDGQSVKLDQLQDALDGKNCPTLNGKPKLFFVGSGRGGELDEGVERDIETPASSDDGNPTESVQADRKEKATGEESREMQGKQVAGTKEKTVTSVTKRFHGISVKDFTYLAPQRRAPRKADFFTAYATPPGKFTRFFAWRNATRGSWFIQAVVCVFSRLAHRYDIMSLMTRVNRLVSTAESTTSASFLTGKKQMPVFTSSLTREFYFFPGLQHGDVGSDTQATVNTSTSTQEQTS</sequence>
<dbReference type="AlphaFoldDB" id="A0ABD0K8S6"/>
<dbReference type="Pfam" id="PF00656">
    <property type="entry name" value="Peptidase_C14"/>
    <property type="match status" value="1"/>
</dbReference>
<reference evidence="12 13" key="1">
    <citation type="journal article" date="2023" name="Sci. Data">
        <title>Genome assembly of the Korean intertidal mud-creeper Batillaria attramentaria.</title>
        <authorList>
            <person name="Patra A.K."/>
            <person name="Ho P.T."/>
            <person name="Jun S."/>
            <person name="Lee S.J."/>
            <person name="Kim Y."/>
            <person name="Won Y.J."/>
        </authorList>
    </citation>
    <scope>NUCLEOTIDE SEQUENCE [LARGE SCALE GENOMIC DNA]</scope>
    <source>
        <strain evidence="12">Wonlab-2016</strain>
    </source>
</reference>
<keyword evidence="6" id="KW-0865">Zymogen</keyword>
<dbReference type="InterPro" id="IPR002138">
    <property type="entry name" value="Pept_C14_p10"/>
</dbReference>
<name>A0ABD0K8S6_9CAEN</name>
<dbReference type="CDD" id="cd01671">
    <property type="entry name" value="CARD"/>
    <property type="match status" value="1"/>
</dbReference>
<dbReference type="Gene3D" id="3.40.50.1460">
    <property type="match status" value="1"/>
</dbReference>
<dbReference type="SMART" id="SM00115">
    <property type="entry name" value="CASc"/>
    <property type="match status" value="1"/>
</dbReference>
<evidence type="ECO:0000256" key="2">
    <source>
        <dbReference type="ARBA" id="ARBA00022670"/>
    </source>
</evidence>
<evidence type="ECO:0000313" key="12">
    <source>
        <dbReference type="EMBL" id="KAK7483492.1"/>
    </source>
</evidence>
<dbReference type="PIRSF" id="PIRSF038001">
    <property type="entry name" value="Caspase_ICE"/>
    <property type="match status" value="1"/>
</dbReference>
<dbReference type="PANTHER" id="PTHR47901:SF8">
    <property type="entry name" value="CASPASE-3"/>
    <property type="match status" value="1"/>
</dbReference>
<dbReference type="EMBL" id="JACVVK020000226">
    <property type="protein sequence ID" value="KAK7483492.1"/>
    <property type="molecule type" value="Genomic_DNA"/>
</dbReference>
<gene>
    <name evidence="12" type="ORF">BaRGS_00025291</name>
</gene>
<comment type="caution">
    <text evidence="12">The sequence shown here is derived from an EMBL/GenBank/DDBJ whole genome shotgun (WGS) entry which is preliminary data.</text>
</comment>
<dbReference type="InterPro" id="IPR029030">
    <property type="entry name" value="Caspase-like_dom_sf"/>
</dbReference>
<evidence type="ECO:0000259" key="11">
    <source>
        <dbReference type="PROSITE" id="PS50209"/>
    </source>
</evidence>
<dbReference type="GO" id="GO:0006915">
    <property type="term" value="P:apoptotic process"/>
    <property type="evidence" value="ECO:0007669"/>
    <property type="project" value="UniProtKB-KW"/>
</dbReference>
<keyword evidence="13" id="KW-1185">Reference proteome</keyword>
<protein>
    <submittedName>
        <fullName evidence="12">Uncharacterized protein</fullName>
    </submittedName>
</protein>
<dbReference type="InterPro" id="IPR011600">
    <property type="entry name" value="Pept_C14_caspase"/>
</dbReference>
<dbReference type="GO" id="GO:0006508">
    <property type="term" value="P:proteolysis"/>
    <property type="evidence" value="ECO:0007669"/>
    <property type="project" value="UniProtKB-KW"/>
</dbReference>
<dbReference type="InterPro" id="IPR015917">
    <property type="entry name" value="Pept_C14A"/>
</dbReference>
<evidence type="ECO:0000259" key="10">
    <source>
        <dbReference type="PROSITE" id="PS50208"/>
    </source>
</evidence>
<feature type="domain" description="CARD" evidence="11">
    <location>
        <begin position="1"/>
        <end position="92"/>
    </location>
</feature>
<dbReference type="Pfam" id="PF00619">
    <property type="entry name" value="CARD"/>
    <property type="match status" value="1"/>
</dbReference>
<dbReference type="PROSITE" id="PS50207">
    <property type="entry name" value="CASPASE_P10"/>
    <property type="match status" value="1"/>
</dbReference>
<keyword evidence="5" id="KW-0788">Thiol protease</keyword>
<dbReference type="SUPFAM" id="SSF47986">
    <property type="entry name" value="DEATH domain"/>
    <property type="match status" value="1"/>
</dbReference>
<feature type="region of interest" description="Disordered" evidence="8">
    <location>
        <begin position="298"/>
        <end position="339"/>
    </location>
</feature>
<dbReference type="InterPro" id="IPR001309">
    <property type="entry name" value="Pept_C14_p20"/>
</dbReference>
<organism evidence="12 13">
    <name type="scientific">Batillaria attramentaria</name>
    <dbReference type="NCBI Taxonomy" id="370345"/>
    <lineage>
        <taxon>Eukaryota</taxon>
        <taxon>Metazoa</taxon>
        <taxon>Spiralia</taxon>
        <taxon>Lophotrochozoa</taxon>
        <taxon>Mollusca</taxon>
        <taxon>Gastropoda</taxon>
        <taxon>Caenogastropoda</taxon>
        <taxon>Sorbeoconcha</taxon>
        <taxon>Cerithioidea</taxon>
        <taxon>Batillariidae</taxon>
        <taxon>Batillaria</taxon>
    </lineage>
</organism>
<feature type="compositionally biased region" description="Polar residues" evidence="8">
    <location>
        <begin position="301"/>
        <end position="313"/>
    </location>
</feature>
<dbReference type="PROSITE" id="PS50208">
    <property type="entry name" value="CASPASE_P20"/>
    <property type="match status" value="1"/>
</dbReference>
<dbReference type="InterPro" id="IPR011029">
    <property type="entry name" value="DEATH-like_dom_sf"/>
</dbReference>
<comment type="similarity">
    <text evidence="1 7">Belongs to the peptidase C14A family.</text>
</comment>
<keyword evidence="2" id="KW-0645">Protease</keyword>
<dbReference type="Gene3D" id="1.10.533.10">
    <property type="entry name" value="Death Domain, Fas"/>
    <property type="match status" value="1"/>
</dbReference>
<dbReference type="InterPro" id="IPR016129">
    <property type="entry name" value="Caspase_his_AS"/>
</dbReference>
<evidence type="ECO:0000259" key="9">
    <source>
        <dbReference type="PROSITE" id="PS50207"/>
    </source>
</evidence>
<evidence type="ECO:0000256" key="8">
    <source>
        <dbReference type="SAM" id="MobiDB-lite"/>
    </source>
</evidence>
<evidence type="ECO:0000256" key="6">
    <source>
        <dbReference type="ARBA" id="ARBA00023145"/>
    </source>
</evidence>
<evidence type="ECO:0000313" key="13">
    <source>
        <dbReference type="Proteomes" id="UP001519460"/>
    </source>
</evidence>
<accession>A0ABD0K8S6</accession>
<evidence type="ECO:0000256" key="4">
    <source>
        <dbReference type="ARBA" id="ARBA00022801"/>
    </source>
</evidence>
<dbReference type="InterPro" id="IPR001315">
    <property type="entry name" value="CARD"/>
</dbReference>
<evidence type="ECO:0000256" key="7">
    <source>
        <dbReference type="RuleBase" id="RU003971"/>
    </source>
</evidence>
<evidence type="ECO:0000256" key="3">
    <source>
        <dbReference type="ARBA" id="ARBA00022703"/>
    </source>
</evidence>
<keyword evidence="4" id="KW-0378">Hydrolase</keyword>
<dbReference type="PROSITE" id="PS01121">
    <property type="entry name" value="CASPASE_HIS"/>
    <property type="match status" value="1"/>
</dbReference>